<dbReference type="GeneID" id="59331633"/>
<dbReference type="SUPFAM" id="SSF51735">
    <property type="entry name" value="NAD(P)-binding Rossmann-fold domains"/>
    <property type="match status" value="1"/>
</dbReference>
<dbReference type="EMBL" id="JACCJB010000017">
    <property type="protein sequence ID" value="KAF6220091.1"/>
    <property type="molecule type" value="Genomic_DNA"/>
</dbReference>
<dbReference type="Pfam" id="PF13561">
    <property type="entry name" value="adh_short_C2"/>
    <property type="match status" value="1"/>
</dbReference>
<dbReference type="PANTHER" id="PTHR43639">
    <property type="entry name" value="OXIDOREDUCTASE, SHORT-CHAIN DEHYDROGENASE/REDUCTASE FAMILY (AFU_ORTHOLOGUE AFUA_5G02870)"/>
    <property type="match status" value="1"/>
</dbReference>
<gene>
    <name evidence="5" type="ORF">HO133_003222</name>
</gene>
<proteinExistence type="inferred from homology"/>
<evidence type="ECO:0000256" key="4">
    <source>
        <dbReference type="SAM" id="MobiDB-lite"/>
    </source>
</evidence>
<dbReference type="RefSeq" id="XP_037149526.1">
    <property type="nucleotide sequence ID" value="XM_037294145.1"/>
</dbReference>
<dbReference type="PROSITE" id="PS00061">
    <property type="entry name" value="ADH_SHORT"/>
    <property type="match status" value="1"/>
</dbReference>
<keyword evidence="2" id="KW-0521">NADP</keyword>
<reference evidence="5 6" key="1">
    <citation type="journal article" date="2020" name="Genomics">
        <title>Complete, high-quality genomes from long-read metagenomic sequencing of two wolf lichen thalli reveals enigmatic genome architecture.</title>
        <authorList>
            <person name="McKenzie S.K."/>
            <person name="Walston R.F."/>
            <person name="Allen J.L."/>
        </authorList>
    </citation>
    <scope>NUCLEOTIDE SEQUENCE [LARGE SCALE GENOMIC DNA]</scope>
    <source>
        <strain evidence="5">WasteWater1</strain>
    </source>
</reference>
<accession>A0A8H6CBD4</accession>
<evidence type="ECO:0000256" key="2">
    <source>
        <dbReference type="ARBA" id="ARBA00022857"/>
    </source>
</evidence>
<dbReference type="PRINTS" id="PR00081">
    <property type="entry name" value="GDHRDH"/>
</dbReference>
<dbReference type="Proteomes" id="UP000593566">
    <property type="component" value="Unassembled WGS sequence"/>
</dbReference>
<feature type="region of interest" description="Disordered" evidence="4">
    <location>
        <begin position="1"/>
        <end position="102"/>
    </location>
</feature>
<evidence type="ECO:0000256" key="3">
    <source>
        <dbReference type="ARBA" id="ARBA00023002"/>
    </source>
</evidence>
<dbReference type="AlphaFoldDB" id="A0A8H6CBD4"/>
<evidence type="ECO:0000256" key="1">
    <source>
        <dbReference type="ARBA" id="ARBA00006484"/>
    </source>
</evidence>
<keyword evidence="3" id="KW-0560">Oxidoreductase</keyword>
<dbReference type="PRINTS" id="PR00080">
    <property type="entry name" value="SDRFAMILY"/>
</dbReference>
<name>A0A8H6CBD4_9LECA</name>
<evidence type="ECO:0000313" key="6">
    <source>
        <dbReference type="Proteomes" id="UP000593566"/>
    </source>
</evidence>
<keyword evidence="6" id="KW-1185">Reference proteome</keyword>
<protein>
    <submittedName>
        <fullName evidence="5">Uncharacterized protein</fullName>
    </submittedName>
</protein>
<feature type="compositionally biased region" description="Low complexity" evidence="4">
    <location>
        <begin position="39"/>
        <end position="72"/>
    </location>
</feature>
<dbReference type="InterPro" id="IPR020904">
    <property type="entry name" value="Sc_DH/Rdtase_CS"/>
</dbReference>
<sequence>MDSTSSEQIPTPLPVTSNPTTTTTTSAPSLSNGAPDPAPETTSTPPSTEAATTPETTSTPPSTEATTTPETAVDGAPPADPTNDPPHTNGPTNGHAAPPTHRFPTLAGKVALVTGASRGIGAGIALELGARGASVIVNYVKGATAAQTICAQIQRLGSHAHAIQADVSLVPEITRLFEEGKAHFGRIDIVCSNSGMESFDRTAEVTEARFDTVMGLNLRAQFFVGQAAYRHCERGGRLILMSSIAAGLIGVGDHALYSGSKSAVNGITKSFAKDFGDKRITVNAVAPGGVKSDMFAQVAWKYIPGATGEWGAERIERAMADHCPLGRCAVPEDVARVVAFLAGEDGGWVNGQIITISGGSGQ</sequence>
<dbReference type="FunFam" id="3.40.50.720:FF:000084">
    <property type="entry name" value="Short-chain dehydrogenase reductase"/>
    <property type="match status" value="1"/>
</dbReference>
<dbReference type="GO" id="GO:0016491">
    <property type="term" value="F:oxidoreductase activity"/>
    <property type="evidence" value="ECO:0007669"/>
    <property type="project" value="UniProtKB-KW"/>
</dbReference>
<dbReference type="Gene3D" id="3.40.50.720">
    <property type="entry name" value="NAD(P)-binding Rossmann-like Domain"/>
    <property type="match status" value="1"/>
</dbReference>
<feature type="compositionally biased region" description="Low complexity" evidence="4">
    <location>
        <begin position="14"/>
        <end position="32"/>
    </location>
</feature>
<dbReference type="PANTHER" id="PTHR43639:SF1">
    <property type="entry name" value="SHORT-CHAIN DEHYDROGENASE_REDUCTASE FAMILY PROTEIN"/>
    <property type="match status" value="1"/>
</dbReference>
<dbReference type="InterPro" id="IPR002347">
    <property type="entry name" value="SDR_fam"/>
</dbReference>
<dbReference type="InterPro" id="IPR036291">
    <property type="entry name" value="NAD(P)-bd_dom_sf"/>
</dbReference>
<organism evidence="5 6">
    <name type="scientific">Letharia lupina</name>
    <dbReference type="NCBI Taxonomy" id="560253"/>
    <lineage>
        <taxon>Eukaryota</taxon>
        <taxon>Fungi</taxon>
        <taxon>Dikarya</taxon>
        <taxon>Ascomycota</taxon>
        <taxon>Pezizomycotina</taxon>
        <taxon>Lecanoromycetes</taxon>
        <taxon>OSLEUM clade</taxon>
        <taxon>Lecanoromycetidae</taxon>
        <taxon>Lecanorales</taxon>
        <taxon>Lecanorineae</taxon>
        <taxon>Parmeliaceae</taxon>
        <taxon>Letharia</taxon>
    </lineage>
</organism>
<comment type="caution">
    <text evidence="5">The sequence shown here is derived from an EMBL/GenBank/DDBJ whole genome shotgun (WGS) entry which is preliminary data.</text>
</comment>
<evidence type="ECO:0000313" key="5">
    <source>
        <dbReference type="EMBL" id="KAF6220091.1"/>
    </source>
</evidence>
<comment type="similarity">
    <text evidence="1">Belongs to the short-chain dehydrogenases/reductases (SDR) family.</text>
</comment>